<proteinExistence type="predicted"/>
<reference evidence="2" key="1">
    <citation type="journal article" date="2019" name="Int. J. Syst. Evol. Microbiol.">
        <title>The Global Catalogue of Microorganisms (GCM) 10K type strain sequencing project: providing services to taxonomists for standard genome sequencing and annotation.</title>
        <authorList>
            <consortium name="The Broad Institute Genomics Platform"/>
            <consortium name="The Broad Institute Genome Sequencing Center for Infectious Disease"/>
            <person name="Wu L."/>
            <person name="Ma J."/>
        </authorList>
    </citation>
    <scope>NUCLEOTIDE SEQUENCE [LARGE SCALE GENOMIC DNA]</scope>
    <source>
        <strain evidence="2">JCM 19134</strain>
    </source>
</reference>
<evidence type="ECO:0000313" key="2">
    <source>
        <dbReference type="Proteomes" id="UP001409585"/>
    </source>
</evidence>
<keyword evidence="2" id="KW-1185">Reference proteome</keyword>
<sequence>MLAEQDLRTLQDAGINNIETLASAAAAFLRAHPIYTVPLMPNALSEQEETFLRQGGAIGVGGANKDAASANVTIIAGEYAQMVATAHSQQEVAARLSVSTSRIRQRLDSGSLYAIDGPSGRVCPQFQFADGSTLPGLESVLEVISREAHPVAVQRFFLTVSPDLESDTLGRALSPRDWLLTGHSPESVKLLAREL</sequence>
<dbReference type="RefSeq" id="WP_345428401.1">
    <property type="nucleotide sequence ID" value="NZ_AP031496.1"/>
</dbReference>
<dbReference type="AlphaFoldDB" id="A0AAV3UA11"/>
<protein>
    <recommendedName>
        <fullName evidence="3">DNA-binding protein</fullName>
    </recommendedName>
</protein>
<comment type="caution">
    <text evidence="1">The sequence shown here is derived from an EMBL/GenBank/DDBJ whole genome shotgun (WGS) entry which is preliminary data.</text>
</comment>
<organism evidence="1 2">
    <name type="scientific">Halioxenophilus aromaticivorans</name>
    <dbReference type="NCBI Taxonomy" id="1306992"/>
    <lineage>
        <taxon>Bacteria</taxon>
        <taxon>Pseudomonadati</taxon>
        <taxon>Pseudomonadota</taxon>
        <taxon>Gammaproteobacteria</taxon>
        <taxon>Alteromonadales</taxon>
        <taxon>Alteromonadaceae</taxon>
        <taxon>Halioxenophilus</taxon>
    </lineage>
</organism>
<dbReference type="Proteomes" id="UP001409585">
    <property type="component" value="Unassembled WGS sequence"/>
</dbReference>
<evidence type="ECO:0008006" key="3">
    <source>
        <dbReference type="Google" id="ProtNLM"/>
    </source>
</evidence>
<gene>
    <name evidence="1" type="ORF">GCM10025791_50000</name>
</gene>
<dbReference type="EMBL" id="BAABLX010000080">
    <property type="protein sequence ID" value="GAA4962293.1"/>
    <property type="molecule type" value="Genomic_DNA"/>
</dbReference>
<name>A0AAV3UA11_9ALTE</name>
<accession>A0AAV3UA11</accession>
<evidence type="ECO:0000313" key="1">
    <source>
        <dbReference type="EMBL" id="GAA4962293.1"/>
    </source>
</evidence>